<dbReference type="Gene3D" id="3.90.1200.10">
    <property type="match status" value="1"/>
</dbReference>
<organism evidence="2 4">
    <name type="scientific">Didymodactylos carnosus</name>
    <dbReference type="NCBI Taxonomy" id="1234261"/>
    <lineage>
        <taxon>Eukaryota</taxon>
        <taxon>Metazoa</taxon>
        <taxon>Spiralia</taxon>
        <taxon>Gnathifera</taxon>
        <taxon>Rotifera</taxon>
        <taxon>Eurotatoria</taxon>
        <taxon>Bdelloidea</taxon>
        <taxon>Philodinida</taxon>
        <taxon>Philodinidae</taxon>
        <taxon>Didymodactylos</taxon>
    </lineage>
</organism>
<dbReference type="Proteomes" id="UP000682733">
    <property type="component" value="Unassembled WGS sequence"/>
</dbReference>
<dbReference type="PANTHER" id="PTHR21310:SF15">
    <property type="entry name" value="AMINOGLYCOSIDE PHOSPHOTRANSFERASE DOMAIN-CONTAINING PROTEIN"/>
    <property type="match status" value="1"/>
</dbReference>
<protein>
    <recommendedName>
        <fullName evidence="1">Aminoglycoside phosphotransferase domain-containing protein</fullName>
    </recommendedName>
</protein>
<dbReference type="InterPro" id="IPR051678">
    <property type="entry name" value="AGP_Transferase"/>
</dbReference>
<dbReference type="SUPFAM" id="SSF56112">
    <property type="entry name" value="Protein kinase-like (PK-like)"/>
    <property type="match status" value="1"/>
</dbReference>
<gene>
    <name evidence="2" type="ORF">OVA965_LOCUS10520</name>
    <name evidence="3" type="ORF">TMI583_LOCUS10517</name>
</gene>
<reference evidence="2" key="1">
    <citation type="submission" date="2021-02" db="EMBL/GenBank/DDBJ databases">
        <authorList>
            <person name="Nowell W R."/>
        </authorList>
    </citation>
    <scope>NUCLEOTIDE SEQUENCE</scope>
</reference>
<evidence type="ECO:0000313" key="2">
    <source>
        <dbReference type="EMBL" id="CAF0919029.1"/>
    </source>
</evidence>
<evidence type="ECO:0000313" key="3">
    <source>
        <dbReference type="EMBL" id="CAF3696804.1"/>
    </source>
</evidence>
<accession>A0A8S2DJ98</accession>
<dbReference type="Pfam" id="PF01636">
    <property type="entry name" value="APH"/>
    <property type="match status" value="1"/>
</dbReference>
<dbReference type="PIRSF" id="PIRSF000707">
    <property type="entry name" value="Hygromycin-B_kinase"/>
    <property type="match status" value="1"/>
</dbReference>
<name>A0A8S2DJ98_9BILA</name>
<dbReference type="InterPro" id="IPR016259">
    <property type="entry name" value="Hygromycin-B_Kinase"/>
</dbReference>
<dbReference type="EMBL" id="CAJNOK010003902">
    <property type="protein sequence ID" value="CAF0919029.1"/>
    <property type="molecule type" value="Genomic_DNA"/>
</dbReference>
<feature type="domain" description="Aminoglycoside phosphotransferase" evidence="1">
    <location>
        <begin position="60"/>
        <end position="281"/>
    </location>
</feature>
<dbReference type="Proteomes" id="UP000677228">
    <property type="component" value="Unassembled WGS sequence"/>
</dbReference>
<dbReference type="InterPro" id="IPR011009">
    <property type="entry name" value="Kinase-like_dom_sf"/>
</dbReference>
<evidence type="ECO:0000259" key="1">
    <source>
        <dbReference type="Pfam" id="PF01636"/>
    </source>
</evidence>
<evidence type="ECO:0000313" key="4">
    <source>
        <dbReference type="Proteomes" id="UP000677228"/>
    </source>
</evidence>
<sequence length="330" mass="38145">MKHTDMTTQHQFTSLEAYQREFTNVTFWRSSIERVCQHQQLVGSLSDINIRTGLPGTNPVFIIDERFVIKFYEIRLFLSGSRSFQIERNLYSWLKLPDLLIPQLVASGTLDDWPYIITQAIPGSSFGEMRAQISQTDRHALATLLGQTLRYLHQIPISSHPILSQMRDEFIDFIQKQTKECVERHRRWNTLPEHLIQQIPSYLHEHERLVPVSLIHADVTCDHVLGVFDSEGGHWHATGLIDFADAWVGDPAYELVALHCSVFEFDTNLLNTFLQAYQLFNERLVERAMVAMLLFEFNAFEDVAQHRSAVLCTATTLQELAESIWTVENK</sequence>
<comment type="caution">
    <text evidence="2">The sequence shown here is derived from an EMBL/GenBank/DDBJ whole genome shotgun (WGS) entry which is preliminary data.</text>
</comment>
<dbReference type="AlphaFoldDB" id="A0A8S2DJ98"/>
<dbReference type="InterPro" id="IPR002575">
    <property type="entry name" value="Aminoglycoside_PTrfase"/>
</dbReference>
<proteinExistence type="predicted"/>
<dbReference type="PANTHER" id="PTHR21310">
    <property type="entry name" value="AMINOGLYCOSIDE PHOSPHOTRANSFERASE-RELATED-RELATED"/>
    <property type="match status" value="1"/>
</dbReference>
<dbReference type="EMBL" id="CAJOBA010003904">
    <property type="protein sequence ID" value="CAF3696804.1"/>
    <property type="molecule type" value="Genomic_DNA"/>
</dbReference>